<feature type="compositionally biased region" description="Basic and acidic residues" evidence="11">
    <location>
        <begin position="45"/>
        <end position="56"/>
    </location>
</feature>
<organism evidence="13 14">
    <name type="scientific">Armillaria ostoyae</name>
    <name type="common">Armillaria root rot fungus</name>
    <dbReference type="NCBI Taxonomy" id="47428"/>
    <lineage>
        <taxon>Eukaryota</taxon>
        <taxon>Fungi</taxon>
        <taxon>Dikarya</taxon>
        <taxon>Basidiomycota</taxon>
        <taxon>Agaricomycotina</taxon>
        <taxon>Agaricomycetes</taxon>
        <taxon>Agaricomycetidae</taxon>
        <taxon>Agaricales</taxon>
        <taxon>Marasmiineae</taxon>
        <taxon>Physalacriaceae</taxon>
        <taxon>Armillaria</taxon>
    </lineage>
</organism>
<dbReference type="GO" id="GO:0006874">
    <property type="term" value="P:intracellular calcium ion homeostasis"/>
    <property type="evidence" value="ECO:0007669"/>
    <property type="project" value="TreeGrafter"/>
</dbReference>
<feature type="compositionally biased region" description="Low complexity" evidence="11">
    <location>
        <begin position="28"/>
        <end position="40"/>
    </location>
</feature>
<evidence type="ECO:0000256" key="3">
    <source>
        <dbReference type="ARBA" id="ARBA00022448"/>
    </source>
</evidence>
<evidence type="ECO:0000256" key="9">
    <source>
        <dbReference type="ARBA" id="ARBA00023136"/>
    </source>
</evidence>
<feature type="domain" description="Sodium/calcium exchanger membrane region" evidence="12">
    <location>
        <begin position="288"/>
        <end position="428"/>
    </location>
</feature>
<evidence type="ECO:0000259" key="12">
    <source>
        <dbReference type="Pfam" id="PF01699"/>
    </source>
</evidence>
<keyword evidence="5 10" id="KW-0812">Transmembrane</keyword>
<gene>
    <name evidence="13" type="ORF">ARMOST_16069</name>
</gene>
<feature type="transmembrane region" description="Helical" evidence="10">
    <location>
        <begin position="73"/>
        <end position="92"/>
    </location>
</feature>
<sequence length="446" mass="47584">MTEPSSHSISHVLPEPTRTLTEDDDEPPSSGTSSSTSHGDQVTDLGDKERGECESVRDSAPYHSASLLSALRYTPLNVLLLCIPVSWALHYAAQSATLIFVFSALGIVPLAALLGFGTEQAAARTSASVGGLLNATLGNVVEMIIGGVGLQKCDLELVQSSLLGGLLSNLLLVLGMAFFVGPAEQEFHPMVAQVDLSLMMAAVAAMVVPAILNGYLEERLPQGRELGVLLELSRMSSVVLILVYCVCLYFQFFSHKHFYVDGEAHRKDSCDSETLPPPPKIKMNLPVSLLILVLCTVLAYFTVEHLVSSLDDLASSHRAWITLIIIPIISNAAEHTTAVVVARKGKLDLAMHVAVGSSVQIGLGVIPGLVLVAWGMGRPLGMVFDPVQTVVLFFAVLLVKFAIKDGKSHYLSGVVLVAVYTLVAVWFWDVPDSGVVVQGVEVGYGA</sequence>
<feature type="transmembrane region" description="Helical" evidence="10">
    <location>
        <begin position="349"/>
        <end position="374"/>
    </location>
</feature>
<evidence type="ECO:0000256" key="7">
    <source>
        <dbReference type="ARBA" id="ARBA00022989"/>
    </source>
</evidence>
<dbReference type="InterPro" id="IPR004798">
    <property type="entry name" value="CAX-like"/>
</dbReference>
<feature type="transmembrane region" description="Helical" evidence="10">
    <location>
        <begin position="192"/>
        <end position="212"/>
    </location>
</feature>
<dbReference type="InterPro" id="IPR044880">
    <property type="entry name" value="NCX_ion-bd_dom_sf"/>
</dbReference>
<evidence type="ECO:0000256" key="4">
    <source>
        <dbReference type="ARBA" id="ARBA00022568"/>
    </source>
</evidence>
<dbReference type="OrthoDB" id="1699231at2759"/>
<dbReference type="Proteomes" id="UP000219338">
    <property type="component" value="Unassembled WGS sequence"/>
</dbReference>
<proteinExistence type="inferred from homology"/>
<feature type="transmembrane region" description="Helical" evidence="10">
    <location>
        <begin position="98"/>
        <end position="117"/>
    </location>
</feature>
<keyword evidence="3 10" id="KW-0813">Transport</keyword>
<dbReference type="Gene3D" id="1.20.1420.30">
    <property type="entry name" value="NCX, central ion-binding region"/>
    <property type="match status" value="1"/>
</dbReference>
<feature type="transmembrane region" description="Helical" evidence="10">
    <location>
        <begin position="129"/>
        <end position="150"/>
    </location>
</feature>
<keyword evidence="9 10" id="KW-0472">Membrane</keyword>
<evidence type="ECO:0000256" key="1">
    <source>
        <dbReference type="ARBA" id="ARBA00004127"/>
    </source>
</evidence>
<dbReference type="GO" id="GO:0000329">
    <property type="term" value="C:fungal-type vacuole membrane"/>
    <property type="evidence" value="ECO:0007669"/>
    <property type="project" value="TreeGrafter"/>
</dbReference>
<feature type="transmembrane region" description="Helical" evidence="10">
    <location>
        <begin position="386"/>
        <end position="403"/>
    </location>
</feature>
<feature type="transmembrane region" description="Helical" evidence="10">
    <location>
        <begin position="287"/>
        <end position="307"/>
    </location>
</feature>
<keyword evidence="14" id="KW-1185">Reference proteome</keyword>
<dbReference type="AlphaFoldDB" id="A0A284RV69"/>
<dbReference type="InterPro" id="IPR004837">
    <property type="entry name" value="NaCa_Exmemb"/>
</dbReference>
<feature type="transmembrane region" description="Helical" evidence="10">
    <location>
        <begin position="410"/>
        <end position="428"/>
    </location>
</feature>
<dbReference type="OMA" id="SWGISVT"/>
<dbReference type="PANTHER" id="PTHR31503:SF20">
    <property type="entry name" value="CA(2+)_H(+) EXCHANGER, PUTATIVE (EUROFUNG)-RELATED"/>
    <property type="match status" value="1"/>
</dbReference>
<dbReference type="Pfam" id="PF01699">
    <property type="entry name" value="Na_Ca_ex"/>
    <property type="match status" value="2"/>
</dbReference>
<keyword evidence="8 10" id="KW-0406">Ion transport</keyword>
<feature type="transmembrane region" description="Helical" evidence="10">
    <location>
        <begin position="162"/>
        <end position="180"/>
    </location>
</feature>
<dbReference type="EMBL" id="FUEG01000017">
    <property type="protein sequence ID" value="SJL12640.1"/>
    <property type="molecule type" value="Genomic_DNA"/>
</dbReference>
<evidence type="ECO:0000256" key="11">
    <source>
        <dbReference type="SAM" id="MobiDB-lite"/>
    </source>
</evidence>
<keyword evidence="10" id="KW-0926">Vacuole</keyword>
<comment type="caution">
    <text evidence="10">Lacks conserved residue(s) required for the propagation of feature annotation.</text>
</comment>
<feature type="domain" description="Sodium/calcium exchanger membrane region" evidence="12">
    <location>
        <begin position="96"/>
        <end position="253"/>
    </location>
</feature>
<dbReference type="STRING" id="47428.A0A284RV69"/>
<keyword evidence="6 10" id="KW-0106">Calcium</keyword>
<dbReference type="NCBIfam" id="TIGR00378">
    <property type="entry name" value="cax"/>
    <property type="match status" value="1"/>
</dbReference>
<dbReference type="PANTHER" id="PTHR31503">
    <property type="entry name" value="VACUOLAR CALCIUM ION TRANSPORTER"/>
    <property type="match status" value="1"/>
</dbReference>
<feature type="transmembrane region" description="Helical" evidence="10">
    <location>
        <begin position="232"/>
        <end position="250"/>
    </location>
</feature>
<reference evidence="14" key="1">
    <citation type="journal article" date="2017" name="Nat. Ecol. Evol.">
        <title>Genome expansion and lineage-specific genetic innovations in the forest pathogenic fungi Armillaria.</title>
        <authorList>
            <person name="Sipos G."/>
            <person name="Prasanna A.N."/>
            <person name="Walter M.C."/>
            <person name="O'Connor E."/>
            <person name="Balint B."/>
            <person name="Krizsan K."/>
            <person name="Kiss B."/>
            <person name="Hess J."/>
            <person name="Varga T."/>
            <person name="Slot J."/>
            <person name="Riley R."/>
            <person name="Boka B."/>
            <person name="Rigling D."/>
            <person name="Barry K."/>
            <person name="Lee J."/>
            <person name="Mihaltcheva S."/>
            <person name="LaButti K."/>
            <person name="Lipzen A."/>
            <person name="Waldron R."/>
            <person name="Moloney N.M."/>
            <person name="Sperisen C."/>
            <person name="Kredics L."/>
            <person name="Vagvoelgyi C."/>
            <person name="Patrignani A."/>
            <person name="Fitzpatrick D."/>
            <person name="Nagy I."/>
            <person name="Doyle S."/>
            <person name="Anderson J.B."/>
            <person name="Grigoriev I.V."/>
            <person name="Gueldener U."/>
            <person name="Muensterkoetter M."/>
            <person name="Nagy L.G."/>
        </authorList>
    </citation>
    <scope>NUCLEOTIDE SEQUENCE [LARGE SCALE GENOMIC DNA]</scope>
    <source>
        <strain evidence="14">C18/9</strain>
    </source>
</reference>
<comment type="function">
    <text evidence="10">Has a role in promoting intracellular calcium ion sequestration via the exchange of calcium ions for hydrogen ions across the vacuolar membrane. Involved also in manganese ion homeostasis via its uptake into the vacuole.</text>
</comment>
<evidence type="ECO:0000313" key="14">
    <source>
        <dbReference type="Proteomes" id="UP000219338"/>
    </source>
</evidence>
<evidence type="ECO:0000256" key="10">
    <source>
        <dbReference type="RuleBase" id="RU365028"/>
    </source>
</evidence>
<evidence type="ECO:0000256" key="6">
    <source>
        <dbReference type="ARBA" id="ARBA00022837"/>
    </source>
</evidence>
<feature type="region of interest" description="Disordered" evidence="11">
    <location>
        <begin position="1"/>
        <end position="56"/>
    </location>
</feature>
<accession>A0A284RV69</accession>
<dbReference type="GO" id="GO:0012505">
    <property type="term" value="C:endomembrane system"/>
    <property type="evidence" value="ECO:0007669"/>
    <property type="project" value="UniProtKB-SubCell"/>
</dbReference>
<evidence type="ECO:0000256" key="8">
    <source>
        <dbReference type="ARBA" id="ARBA00023065"/>
    </source>
</evidence>
<evidence type="ECO:0000313" key="13">
    <source>
        <dbReference type="EMBL" id="SJL12640.1"/>
    </source>
</evidence>
<evidence type="ECO:0000256" key="2">
    <source>
        <dbReference type="ARBA" id="ARBA00008170"/>
    </source>
</evidence>
<keyword evidence="7 10" id="KW-1133">Transmembrane helix</keyword>
<protein>
    <recommendedName>
        <fullName evidence="10">Vacuolar calcium ion transporter</fullName>
    </recommendedName>
</protein>
<comment type="subcellular location">
    <subcellularLocation>
        <location evidence="1">Endomembrane system</location>
        <topology evidence="1">Multi-pass membrane protein</topology>
    </subcellularLocation>
    <subcellularLocation>
        <location evidence="10">Vacuole membrane</location>
    </subcellularLocation>
</comment>
<comment type="similarity">
    <text evidence="2 10">Belongs to the Ca(2+):cation antiporter (CaCA) (TC 2.A.19) family.</text>
</comment>
<name>A0A284RV69_ARMOS</name>
<keyword evidence="10" id="KW-0050">Antiport</keyword>
<evidence type="ECO:0000256" key="5">
    <source>
        <dbReference type="ARBA" id="ARBA00022692"/>
    </source>
</evidence>
<keyword evidence="4 10" id="KW-0109">Calcium transport</keyword>
<dbReference type="InterPro" id="IPR004713">
    <property type="entry name" value="CaH_exchang"/>
</dbReference>
<dbReference type="GO" id="GO:0015369">
    <property type="term" value="F:calcium:proton antiporter activity"/>
    <property type="evidence" value="ECO:0007669"/>
    <property type="project" value="UniProtKB-UniRule"/>
</dbReference>